<comment type="caution">
    <text evidence="2">The sequence shown here is derived from an EMBL/GenBank/DDBJ whole genome shotgun (WGS) entry which is preliminary data.</text>
</comment>
<evidence type="ECO:0000313" key="3">
    <source>
        <dbReference type="Proteomes" id="UP000193689"/>
    </source>
</evidence>
<dbReference type="GeneID" id="63773547"/>
<dbReference type="RefSeq" id="XP_040712683.1">
    <property type="nucleotide sequence ID" value="XM_040857335.1"/>
</dbReference>
<dbReference type="EMBL" id="MCFJ01000012">
    <property type="protein sequence ID" value="ORY60249.1"/>
    <property type="molecule type" value="Genomic_DNA"/>
</dbReference>
<name>A0A1Y2DM78_9PEZI</name>
<evidence type="ECO:0000256" key="1">
    <source>
        <dbReference type="SAM" id="MobiDB-lite"/>
    </source>
</evidence>
<keyword evidence="3" id="KW-1185">Reference proteome</keyword>
<reference evidence="2 3" key="1">
    <citation type="submission" date="2016-07" db="EMBL/GenBank/DDBJ databases">
        <title>Pervasive Adenine N6-methylation of Active Genes in Fungi.</title>
        <authorList>
            <consortium name="DOE Joint Genome Institute"/>
            <person name="Mondo S.J."/>
            <person name="Dannebaum R.O."/>
            <person name="Kuo R.C."/>
            <person name="Labutti K."/>
            <person name="Haridas S."/>
            <person name="Kuo A."/>
            <person name="Salamov A."/>
            <person name="Ahrendt S.R."/>
            <person name="Lipzen A."/>
            <person name="Sullivan W."/>
            <person name="Andreopoulos W.B."/>
            <person name="Clum A."/>
            <person name="Lindquist E."/>
            <person name="Daum C."/>
            <person name="Ramamoorthy G.K."/>
            <person name="Gryganskyi A."/>
            <person name="Culley D."/>
            <person name="Magnuson J.K."/>
            <person name="James T.Y."/>
            <person name="O'Malley M.A."/>
            <person name="Stajich J.E."/>
            <person name="Spatafora J.W."/>
            <person name="Visel A."/>
            <person name="Grigoriev I.V."/>
        </authorList>
    </citation>
    <scope>NUCLEOTIDE SEQUENCE [LARGE SCALE GENOMIC DNA]</scope>
    <source>
        <strain evidence="2 3">CBS 129021</strain>
    </source>
</reference>
<dbReference type="Proteomes" id="UP000193689">
    <property type="component" value="Unassembled WGS sequence"/>
</dbReference>
<accession>A0A1Y2DM78</accession>
<sequence>MYIQTSRRSTAIKATDSSVTGSSSWRRPKGIGYAVPRPFRVGYGTAKKYRRLVTLSQYQHSPSLLYFFFEKNAQRLPCFPCSQRERCRTPHHV</sequence>
<dbReference type="InParanoid" id="A0A1Y2DM78"/>
<evidence type="ECO:0000313" key="2">
    <source>
        <dbReference type="EMBL" id="ORY60249.1"/>
    </source>
</evidence>
<organism evidence="2 3">
    <name type="scientific">Pseudomassariella vexata</name>
    <dbReference type="NCBI Taxonomy" id="1141098"/>
    <lineage>
        <taxon>Eukaryota</taxon>
        <taxon>Fungi</taxon>
        <taxon>Dikarya</taxon>
        <taxon>Ascomycota</taxon>
        <taxon>Pezizomycotina</taxon>
        <taxon>Sordariomycetes</taxon>
        <taxon>Xylariomycetidae</taxon>
        <taxon>Amphisphaeriales</taxon>
        <taxon>Pseudomassariaceae</taxon>
        <taxon>Pseudomassariella</taxon>
    </lineage>
</organism>
<dbReference type="AlphaFoldDB" id="A0A1Y2DM78"/>
<gene>
    <name evidence="2" type="ORF">BCR38DRAFT_375394</name>
</gene>
<dbReference type="SUPFAM" id="SSF52042">
    <property type="entry name" value="Ribosomal protein L32e"/>
    <property type="match status" value="1"/>
</dbReference>
<protein>
    <submittedName>
        <fullName evidence="2">Uncharacterized protein</fullName>
    </submittedName>
</protein>
<dbReference type="InterPro" id="IPR036351">
    <property type="entry name" value="Ribosomal_eL32_sf"/>
</dbReference>
<proteinExistence type="predicted"/>
<feature type="compositionally biased region" description="Polar residues" evidence="1">
    <location>
        <begin position="15"/>
        <end position="25"/>
    </location>
</feature>
<feature type="region of interest" description="Disordered" evidence="1">
    <location>
        <begin position="1"/>
        <end position="27"/>
    </location>
</feature>